<name>A0A5C6TX32_9SPHN</name>
<keyword evidence="4" id="KW-1185">Reference proteome</keyword>
<evidence type="ECO:0000313" key="4">
    <source>
        <dbReference type="Proteomes" id="UP000321249"/>
    </source>
</evidence>
<evidence type="ECO:0000313" key="3">
    <source>
        <dbReference type="EMBL" id="TXC64799.1"/>
    </source>
</evidence>
<evidence type="ECO:0008006" key="5">
    <source>
        <dbReference type="Google" id="ProtNLM"/>
    </source>
</evidence>
<dbReference type="RefSeq" id="WP_147044223.1">
    <property type="nucleotide sequence ID" value="NZ_BAABIR010000001.1"/>
</dbReference>
<accession>A0A5C6TX32</accession>
<evidence type="ECO:0000256" key="2">
    <source>
        <dbReference type="SAM" id="SignalP"/>
    </source>
</evidence>
<dbReference type="OrthoDB" id="7416805at2"/>
<reference evidence="3 4" key="1">
    <citation type="journal article" date="2015" name="J. Microbiol.">
        <title>Sphingosinicella ginsenosidimutans sp. nov., with ginsenoside converting activity.</title>
        <authorList>
            <person name="Kim J.K."/>
            <person name="Kang M.S."/>
            <person name="Park S.C."/>
            <person name="Kim K.M."/>
            <person name="Choi K."/>
            <person name="Yoon M.H."/>
            <person name="Im W.T."/>
        </authorList>
    </citation>
    <scope>NUCLEOTIDE SEQUENCE [LARGE SCALE GENOMIC DNA]</scope>
    <source>
        <strain evidence="3 4">BS-11</strain>
    </source>
</reference>
<dbReference type="EMBL" id="VOQQ01000001">
    <property type="protein sequence ID" value="TXC64799.1"/>
    <property type="molecule type" value="Genomic_DNA"/>
</dbReference>
<comment type="caution">
    <text evidence="3">The sequence shown here is derived from an EMBL/GenBank/DDBJ whole genome shotgun (WGS) entry which is preliminary data.</text>
</comment>
<evidence type="ECO:0000256" key="1">
    <source>
        <dbReference type="SAM" id="MobiDB-lite"/>
    </source>
</evidence>
<gene>
    <name evidence="3" type="ORF">FRZ32_14795</name>
</gene>
<dbReference type="Proteomes" id="UP000321249">
    <property type="component" value="Unassembled WGS sequence"/>
</dbReference>
<protein>
    <recommendedName>
        <fullName evidence="5">Preprotein translocase subunit YajC</fullName>
    </recommendedName>
</protein>
<feature type="compositionally biased region" description="Basic and acidic residues" evidence="1">
    <location>
        <begin position="55"/>
        <end position="65"/>
    </location>
</feature>
<feature type="chain" id="PRO_5022993022" description="Preprotein translocase subunit YajC" evidence="2">
    <location>
        <begin position="27"/>
        <end position="571"/>
    </location>
</feature>
<dbReference type="AlphaFoldDB" id="A0A5C6TX32"/>
<sequence length="571" mass="60425">MRVEFRLVRRLMLALGLALGAAAAPAQTLPYVDTIGAAPSAAPASGVSYAPPAADDSRAARDASPRRARHSRVRIDPYVEVDQAISAELSSGDTLTYTNLAVGVDGTIQRRHVAVAVSYRYDRQIGWNRGTADQDSHSGLAIVHVDAAPGLLAIDAGALATRTGGDGRFFGLTGRDAGVDVYSLFAGPSLSTHAGPLAVNAAYRIGYTAIDDHLDGFGLVDGFDHSTTHNATASIGMGPGRLPFGWTIGGGYLRSTTDSPFDDRFHAGYVRGDIVLPVSPTLALTGGIGYENIKSAQNDIVRNSDGSPVIGGDGRAIVDPAHRILTYDIDDLIYDGGLLWKPSVHTQLEIRAGHRNGGTTVVGSFTHQFNSHYGMNVQVFDTVETFGNILVNDLSSLPTDFQLSRNPFTGDIGGCAFGSAPGSGGCFDRSLQSIRGATFRMRGVSAVVSGNRGLWDLGIGASYVRRDFSQGDASPFVTFGGDEDQTATIYGSIGRRLSRVSQVNVDAYASWYDTDQPGFASVTTIGGDVGYTRRLLLDRLQFIAALGLYHSSQNSGDSTVGSLLLGLRYNF</sequence>
<keyword evidence="2" id="KW-0732">Signal</keyword>
<feature type="region of interest" description="Disordered" evidence="1">
    <location>
        <begin position="46"/>
        <end position="70"/>
    </location>
</feature>
<proteinExistence type="predicted"/>
<organism evidence="3 4">
    <name type="scientific">Allosphingosinicella ginsenosidimutans</name>
    <dbReference type="NCBI Taxonomy" id="1176539"/>
    <lineage>
        <taxon>Bacteria</taxon>
        <taxon>Pseudomonadati</taxon>
        <taxon>Pseudomonadota</taxon>
        <taxon>Alphaproteobacteria</taxon>
        <taxon>Sphingomonadales</taxon>
        <taxon>Sphingomonadaceae</taxon>
        <taxon>Allosphingosinicella</taxon>
    </lineage>
</organism>
<feature type="signal peptide" evidence="2">
    <location>
        <begin position="1"/>
        <end position="26"/>
    </location>
</feature>